<dbReference type="InterPro" id="IPR038404">
    <property type="entry name" value="TRAP_DctP_sf"/>
</dbReference>
<dbReference type="EMBL" id="FQVI01000040">
    <property type="protein sequence ID" value="SHF54132.1"/>
    <property type="molecule type" value="Genomic_DNA"/>
</dbReference>
<accession>A0A1M5CI91</accession>
<evidence type="ECO:0000256" key="2">
    <source>
        <dbReference type="SAM" id="SignalP"/>
    </source>
</evidence>
<evidence type="ECO:0000313" key="4">
    <source>
        <dbReference type="Proteomes" id="UP000184245"/>
    </source>
</evidence>
<dbReference type="SUPFAM" id="SSF53850">
    <property type="entry name" value="Periplasmic binding protein-like II"/>
    <property type="match status" value="1"/>
</dbReference>
<dbReference type="PANTHER" id="PTHR33376:SF15">
    <property type="entry name" value="BLL6794 PROTEIN"/>
    <property type="match status" value="1"/>
</dbReference>
<reference evidence="3 4" key="1">
    <citation type="submission" date="2016-11" db="EMBL/GenBank/DDBJ databases">
        <authorList>
            <person name="Jaros S."/>
            <person name="Januszkiewicz K."/>
            <person name="Wedrychowicz H."/>
        </authorList>
    </citation>
    <scope>NUCLEOTIDE SEQUENCE [LARGE SCALE GENOMIC DNA]</scope>
    <source>
        <strain evidence="3 4">DSM 17459</strain>
    </source>
</reference>
<dbReference type="CDD" id="cd13666">
    <property type="entry name" value="PBP2_TRAP_DctP_like_1"/>
    <property type="match status" value="1"/>
</dbReference>
<keyword evidence="1 2" id="KW-0732">Signal</keyword>
<dbReference type="GO" id="GO:0055085">
    <property type="term" value="P:transmembrane transport"/>
    <property type="evidence" value="ECO:0007669"/>
    <property type="project" value="InterPro"/>
</dbReference>
<feature type="chain" id="PRO_5038478835" evidence="2">
    <location>
        <begin position="24"/>
        <end position="368"/>
    </location>
</feature>
<proteinExistence type="predicted"/>
<dbReference type="AlphaFoldDB" id="A0A1M5CI91"/>
<gene>
    <name evidence="3" type="ORF">SAMN02745158_04152</name>
</gene>
<protein>
    <submittedName>
        <fullName evidence="3">TRAP-type C4-dicarboxylate transport system, substrate-binding protein</fullName>
    </submittedName>
</protein>
<dbReference type="NCBIfam" id="NF037995">
    <property type="entry name" value="TRAP_S1"/>
    <property type="match status" value="1"/>
</dbReference>
<evidence type="ECO:0000313" key="3">
    <source>
        <dbReference type="EMBL" id="SHF54132.1"/>
    </source>
</evidence>
<dbReference type="Proteomes" id="UP000184245">
    <property type="component" value="Unassembled WGS sequence"/>
</dbReference>
<dbReference type="Pfam" id="PF03480">
    <property type="entry name" value="DctP"/>
    <property type="match status" value="1"/>
</dbReference>
<dbReference type="STRING" id="1122155.SAMN02745158_04152"/>
<dbReference type="OrthoDB" id="9815946at2"/>
<dbReference type="InterPro" id="IPR018389">
    <property type="entry name" value="DctP_fam"/>
</dbReference>
<keyword evidence="4" id="KW-1185">Reference proteome</keyword>
<organism evidence="3 4">
    <name type="scientific">Lactonifactor longoviformis DSM 17459</name>
    <dbReference type="NCBI Taxonomy" id="1122155"/>
    <lineage>
        <taxon>Bacteria</taxon>
        <taxon>Bacillati</taxon>
        <taxon>Bacillota</taxon>
        <taxon>Clostridia</taxon>
        <taxon>Eubacteriales</taxon>
        <taxon>Clostridiaceae</taxon>
        <taxon>Lactonifactor</taxon>
    </lineage>
</organism>
<evidence type="ECO:0000256" key="1">
    <source>
        <dbReference type="ARBA" id="ARBA00022729"/>
    </source>
</evidence>
<name>A0A1M5CI91_9CLOT</name>
<dbReference type="PROSITE" id="PS51257">
    <property type="entry name" value="PROKAR_LIPOPROTEIN"/>
    <property type="match status" value="1"/>
</dbReference>
<dbReference type="PANTHER" id="PTHR33376">
    <property type="match status" value="1"/>
</dbReference>
<dbReference type="Gene3D" id="3.40.190.170">
    <property type="entry name" value="Bacterial extracellular solute-binding protein, family 7"/>
    <property type="match status" value="1"/>
</dbReference>
<sequence>MKNRRKSIALLTAGIILCGSVLAGCGEKNETKENSSSEKFTFRIGAGHVVENITWTTAMEEYFVPTVTEKAKSLGYEIEWVKSYGGSVAKLGEALEAVEGGILDFTYVNYGFEPSTLKIHNIDFRVPFTCPDPEVVSKAAAGLFDKYPDEFSNAFQKYNQTSLGIGVTDNYCIYSTKPIESVEDLKGMKIGGGASYLYWLENTGATAVQSSLNDGYTSMQTGVYDAMICPLGSAYGMKLYEVAPYVILTDFGSKMAGSLTVNNDTLNGLPEDLKDVILETGAGYTEAEAKLTAEKYASDLEGLEKAGATIIQLSDAEKERWVEVIPNVVQSAVDEFNEAGYQTIEIYNAYWDELSKNGYDMVIDWELK</sequence>
<dbReference type="RefSeq" id="WP_072854678.1">
    <property type="nucleotide sequence ID" value="NZ_FQVI01000040.1"/>
</dbReference>
<feature type="signal peptide" evidence="2">
    <location>
        <begin position="1"/>
        <end position="23"/>
    </location>
</feature>